<dbReference type="InterPro" id="IPR051781">
    <property type="entry name" value="Metallo-dep_Hydrolase"/>
</dbReference>
<dbReference type="Gene3D" id="2.30.40.10">
    <property type="entry name" value="Urease, subunit C, domain 1"/>
    <property type="match status" value="1"/>
</dbReference>
<dbReference type="Proteomes" id="UP000217257">
    <property type="component" value="Chromosome"/>
</dbReference>
<name>A0A250J8I2_9BACT</name>
<dbReference type="InterPro" id="IPR057744">
    <property type="entry name" value="OTAase-like"/>
</dbReference>
<keyword evidence="1" id="KW-0732">Signal</keyword>
<reference evidence="3 4" key="1">
    <citation type="submission" date="2017-06" db="EMBL/GenBank/DDBJ databases">
        <title>Sequencing and comparative analysis of myxobacterial genomes.</title>
        <authorList>
            <person name="Rupp O."/>
            <person name="Goesmann A."/>
            <person name="Sogaard-Andersen L."/>
        </authorList>
    </citation>
    <scope>NUCLEOTIDE SEQUENCE [LARGE SCALE GENOMIC DNA]</scope>
    <source>
        <strain evidence="3 4">DSM 52655</strain>
    </source>
</reference>
<feature type="chain" id="PRO_5012716031" evidence="1">
    <location>
        <begin position="33"/>
        <end position="471"/>
    </location>
</feature>
<dbReference type="Gene3D" id="3.20.20.140">
    <property type="entry name" value="Metal-dependent hydrolases"/>
    <property type="match status" value="1"/>
</dbReference>
<dbReference type="Pfam" id="PF01979">
    <property type="entry name" value="Amidohydro_1"/>
    <property type="match status" value="1"/>
</dbReference>
<dbReference type="EMBL" id="CP022098">
    <property type="protein sequence ID" value="ATB39878.1"/>
    <property type="molecule type" value="Genomic_DNA"/>
</dbReference>
<dbReference type="SUPFAM" id="SSF51338">
    <property type="entry name" value="Composite domain of metallo-dependent hydrolases"/>
    <property type="match status" value="1"/>
</dbReference>
<protein>
    <submittedName>
        <fullName evidence="3">M38 (Beta-aspartyl dipeptidase) family protein</fullName>
    </submittedName>
</protein>
<feature type="signal peptide" evidence="1">
    <location>
        <begin position="1"/>
        <end position="32"/>
    </location>
</feature>
<dbReference type="PANTHER" id="PTHR43135">
    <property type="entry name" value="ALPHA-D-RIBOSE 1-METHYLPHOSPHONATE 5-TRIPHOSPHATE DIPHOSPHATASE"/>
    <property type="match status" value="1"/>
</dbReference>
<evidence type="ECO:0000313" key="4">
    <source>
        <dbReference type="Proteomes" id="UP000217257"/>
    </source>
</evidence>
<dbReference type="SUPFAM" id="SSF51556">
    <property type="entry name" value="Metallo-dependent hydrolases"/>
    <property type="match status" value="1"/>
</dbReference>
<gene>
    <name evidence="3" type="ORF">CYFUS_005326</name>
</gene>
<proteinExistence type="predicted"/>
<sequence>MPRASFDPFGRCLLKSHALLFSLLTAPLLASAAPAKTSPGAVVLRGARLIDGQGGAPIEDSVVVIQDGRILAVGPASSTTVPAKARVVDYQGKTLIPGLISNHSHVGQVQDANMGAGNYTRANISRQLRQYEAYGITTVLALGLNGPLLQQLRTQQHAGRGPGADLFGADRGIGVPQGAPPTLGGRPVGEDQLARPETAEQARQAVRDMVARKTDVVKLWLDDFGGSLSAKMKPDIYQAVIDEAHQRGVRVAAHIHDLEDAKMIVRAGADIVAHGVRDQPVDAELIQLMKERSVWYVPTLSLDEATFIYAERPEWMAEPFFQRAVQPALRARFADPAWVEKTRAEPKSEKARKDVAMNQRNLKALYDAGVRIGFGTDSGATPLRIPGVAEHRELALMTEAGLTPLQALTLATREAATLLALEDRGVLAPGKQADLVVLDGDPSTDISRTKTIHAVWHRGKQVSGTVDTFKP</sequence>
<dbReference type="AlphaFoldDB" id="A0A250J8I2"/>
<accession>A0A250J8I2</accession>
<dbReference type="KEGG" id="cfus:CYFUS_005326"/>
<dbReference type="PANTHER" id="PTHR43135:SF3">
    <property type="entry name" value="ALPHA-D-RIBOSE 1-METHYLPHOSPHONATE 5-TRIPHOSPHATE DIPHOSPHATASE"/>
    <property type="match status" value="1"/>
</dbReference>
<dbReference type="InterPro" id="IPR032466">
    <property type="entry name" value="Metal_Hydrolase"/>
</dbReference>
<dbReference type="InterPro" id="IPR011059">
    <property type="entry name" value="Metal-dep_hydrolase_composite"/>
</dbReference>
<dbReference type="GO" id="GO:0016810">
    <property type="term" value="F:hydrolase activity, acting on carbon-nitrogen (but not peptide) bonds"/>
    <property type="evidence" value="ECO:0007669"/>
    <property type="project" value="InterPro"/>
</dbReference>
<feature type="domain" description="Amidohydrolase-related" evidence="2">
    <location>
        <begin position="94"/>
        <end position="462"/>
    </location>
</feature>
<evidence type="ECO:0000256" key="1">
    <source>
        <dbReference type="SAM" id="SignalP"/>
    </source>
</evidence>
<evidence type="ECO:0000259" key="2">
    <source>
        <dbReference type="Pfam" id="PF01979"/>
    </source>
</evidence>
<dbReference type="CDD" id="cd01299">
    <property type="entry name" value="Met_dep_hydrolase_A"/>
    <property type="match status" value="1"/>
</dbReference>
<organism evidence="3 4">
    <name type="scientific">Cystobacter fuscus</name>
    <dbReference type="NCBI Taxonomy" id="43"/>
    <lineage>
        <taxon>Bacteria</taxon>
        <taxon>Pseudomonadati</taxon>
        <taxon>Myxococcota</taxon>
        <taxon>Myxococcia</taxon>
        <taxon>Myxococcales</taxon>
        <taxon>Cystobacterineae</taxon>
        <taxon>Archangiaceae</taxon>
        <taxon>Cystobacter</taxon>
    </lineage>
</organism>
<dbReference type="InterPro" id="IPR006680">
    <property type="entry name" value="Amidohydro-rel"/>
</dbReference>
<evidence type="ECO:0000313" key="3">
    <source>
        <dbReference type="EMBL" id="ATB39878.1"/>
    </source>
</evidence>